<organism evidence="1 2">
    <name type="scientific">Blastomonas fulva</name>
    <dbReference type="NCBI Taxonomy" id="1550728"/>
    <lineage>
        <taxon>Bacteria</taxon>
        <taxon>Pseudomonadati</taxon>
        <taxon>Pseudomonadota</taxon>
        <taxon>Alphaproteobacteria</taxon>
        <taxon>Sphingomonadales</taxon>
        <taxon>Sphingomonadaceae</taxon>
        <taxon>Blastomonas</taxon>
    </lineage>
</organism>
<sequence>MLRHAEEQARLAGAIPVLVRQRLAPGSAATLREDDLSLAGGFADSIARHLVEALAPDPDAVDASLVAHEVVLADPAATRLAHARAIEARLCRNAPLIGLAMAELPPRVEAQVADTQDELAEAAMALIVAQSRFVGNAQGFRLDLSELPPETVNALVQRLTGWMQDRLQADPLVLRARADALLGGFDERRGRPHRLMRFCHLFALPRAGDDWSLADNGPSLGFAMLARASGLPFDHLIDMARDPDLSRLAVVVRGCDVPADTAARLIEGIAMLASLRLEAVPSAAALAAIGPDDAARLIAGWRNQLPLTTPGPLW</sequence>
<evidence type="ECO:0000313" key="2">
    <source>
        <dbReference type="Proteomes" id="UP000258016"/>
    </source>
</evidence>
<evidence type="ECO:0000313" key="1">
    <source>
        <dbReference type="EMBL" id="ASR52764.1"/>
    </source>
</evidence>
<name>A0ABN5BAC0_9SPHN</name>
<proteinExistence type="predicted"/>
<protein>
    <submittedName>
        <fullName evidence="1">Uncharacterized protein</fullName>
    </submittedName>
</protein>
<keyword evidence="2" id="KW-1185">Reference proteome</keyword>
<accession>A0ABN5BAC0</accession>
<reference evidence="1 2" key="1">
    <citation type="submission" date="2017-03" db="EMBL/GenBank/DDBJ databases">
        <title>Complete genome sequence of Blastomonas fulva degrading microcsystin LR.</title>
        <authorList>
            <person name="Lee H.-g."/>
            <person name="Jin L."/>
            <person name="oh H.-M."/>
        </authorList>
    </citation>
    <scope>NUCLEOTIDE SEQUENCE [LARGE SCALE GENOMIC DNA]</scope>
    <source>
        <strain evidence="1 2">T2</strain>
    </source>
</reference>
<dbReference type="EMBL" id="CP020083">
    <property type="protein sequence ID" value="ASR52764.1"/>
    <property type="molecule type" value="Genomic_DNA"/>
</dbReference>
<gene>
    <name evidence="1" type="ORF">B5J99_15920</name>
</gene>
<dbReference type="Proteomes" id="UP000258016">
    <property type="component" value="Chromosome"/>
</dbReference>